<keyword evidence="1" id="KW-0418">Kinase</keyword>
<gene>
    <name evidence="1" type="ORF">D5018_05135</name>
</gene>
<dbReference type="EMBL" id="QZEI01000011">
    <property type="protein sequence ID" value="RLV60853.1"/>
    <property type="molecule type" value="Genomic_DNA"/>
</dbReference>
<dbReference type="Proteomes" id="UP000281474">
    <property type="component" value="Unassembled WGS sequence"/>
</dbReference>
<evidence type="ECO:0000313" key="1">
    <source>
        <dbReference type="EMBL" id="RLV60853.1"/>
    </source>
</evidence>
<evidence type="ECO:0000313" key="2">
    <source>
        <dbReference type="Proteomes" id="UP000281474"/>
    </source>
</evidence>
<protein>
    <submittedName>
        <fullName evidence="1">Sensor histidine kinase</fullName>
    </submittedName>
</protein>
<comment type="caution">
    <text evidence="1">The sequence shown here is derived from an EMBL/GenBank/DDBJ whole genome shotgun (WGS) entry which is preliminary data.</text>
</comment>
<proteinExistence type="predicted"/>
<dbReference type="OrthoDB" id="1931120at2"/>
<dbReference type="RefSeq" id="WP_121837935.1">
    <property type="nucleotide sequence ID" value="NZ_ML014760.1"/>
</dbReference>
<dbReference type="AlphaFoldDB" id="A0A3L8Q282"/>
<dbReference type="GO" id="GO:0016301">
    <property type="term" value="F:kinase activity"/>
    <property type="evidence" value="ECO:0007669"/>
    <property type="project" value="UniProtKB-KW"/>
</dbReference>
<organism evidence="1 2">
    <name type="scientific">Parashewanella curva</name>
    <dbReference type="NCBI Taxonomy" id="2338552"/>
    <lineage>
        <taxon>Bacteria</taxon>
        <taxon>Pseudomonadati</taxon>
        <taxon>Pseudomonadota</taxon>
        <taxon>Gammaproteobacteria</taxon>
        <taxon>Alteromonadales</taxon>
        <taxon>Shewanellaceae</taxon>
        <taxon>Parashewanella</taxon>
    </lineage>
</organism>
<reference evidence="1 2" key="1">
    <citation type="submission" date="2018-09" db="EMBL/GenBank/DDBJ databases">
        <title>Phylogeny of the Shewanellaceae, and recommendation for two new genera, Pseudoshewanella and Parashewanella.</title>
        <authorList>
            <person name="Wang G."/>
        </authorList>
    </citation>
    <scope>NUCLEOTIDE SEQUENCE [LARGE SCALE GENOMIC DNA]</scope>
    <source>
        <strain evidence="1 2">C51</strain>
    </source>
</reference>
<dbReference type="Gene3D" id="3.30.565.10">
    <property type="entry name" value="Histidine kinase-like ATPase, C-terminal domain"/>
    <property type="match status" value="1"/>
</dbReference>
<name>A0A3L8Q282_9GAMM</name>
<keyword evidence="2" id="KW-1185">Reference proteome</keyword>
<accession>A0A3L8Q282</accession>
<dbReference type="InterPro" id="IPR036890">
    <property type="entry name" value="HATPase_C_sf"/>
</dbReference>
<dbReference type="SUPFAM" id="SSF55874">
    <property type="entry name" value="ATPase domain of HSP90 chaperone/DNA topoisomerase II/histidine kinase"/>
    <property type="match status" value="1"/>
</dbReference>
<keyword evidence="1" id="KW-0808">Transferase</keyword>
<sequence>MLATVIQVTDVTTKPQGSEIELILSRHIMIQHGGDLGYINNPDKGACFRLTFG</sequence>